<dbReference type="PATRIC" id="fig|771875.3.peg.1117"/>
<comment type="cofactor">
    <cofactor evidence="6">
        <name>[4Fe-4S] cluster</name>
        <dbReference type="ChEBI" id="CHEBI:49883"/>
    </cofactor>
    <text evidence="6">Binds 1 [4Fe-4S] cluster. The cluster is coordinated with 3 cysteines and an exchangeable S-adenosyl-L-methionine.</text>
</comment>
<dbReference type="PANTHER" id="PTHR30352:SF5">
    <property type="entry name" value="PYRUVATE FORMATE-LYASE 1-ACTIVATING ENZYME"/>
    <property type="match status" value="1"/>
</dbReference>
<dbReference type="SMART" id="SM00729">
    <property type="entry name" value="Elp3"/>
    <property type="match status" value="1"/>
</dbReference>
<gene>
    <name evidence="8" type="ordered locus">Ferpe_1093</name>
</gene>
<feature type="binding site" evidence="6">
    <location>
        <position position="100"/>
    </location>
    <ligand>
        <name>[4Fe-4S] cluster</name>
        <dbReference type="ChEBI" id="CHEBI:49883"/>
        <note>4Fe-4S-S-AdoMet</note>
    </ligand>
</feature>
<dbReference type="NCBIfam" id="TIGR04337">
    <property type="entry name" value="AmmeMemoSam_rS"/>
    <property type="match status" value="1"/>
</dbReference>
<feature type="binding site" evidence="6">
    <location>
        <position position="96"/>
    </location>
    <ligand>
        <name>[4Fe-4S] cluster</name>
        <dbReference type="ChEBI" id="CHEBI:49883"/>
        <note>4Fe-4S-S-AdoMet</note>
    </ligand>
</feature>
<dbReference type="eggNOG" id="COG1180">
    <property type="taxonomic scope" value="Bacteria"/>
</dbReference>
<accession>H9UCF5</accession>
<dbReference type="InterPro" id="IPR007197">
    <property type="entry name" value="rSAM"/>
</dbReference>
<dbReference type="InterPro" id="IPR016431">
    <property type="entry name" value="Pyrv-formate_lyase-activ_prd"/>
</dbReference>
<keyword evidence="8" id="KW-0456">Lyase</keyword>
<dbReference type="SFLD" id="SFLDS00029">
    <property type="entry name" value="Radical_SAM"/>
    <property type="match status" value="1"/>
</dbReference>
<dbReference type="InterPro" id="IPR034457">
    <property type="entry name" value="Organic_radical-activating"/>
</dbReference>
<dbReference type="PANTHER" id="PTHR30352">
    <property type="entry name" value="PYRUVATE FORMATE-LYASE-ACTIVATING ENZYME"/>
    <property type="match status" value="1"/>
</dbReference>
<dbReference type="STRING" id="771875.Ferpe_1093"/>
<name>H9UCF5_FERPD</name>
<keyword evidence="5 6" id="KW-0411">Iron-sulfur</keyword>
<evidence type="ECO:0000256" key="1">
    <source>
        <dbReference type="ARBA" id="ARBA00022485"/>
    </source>
</evidence>
<evidence type="ECO:0000256" key="5">
    <source>
        <dbReference type="ARBA" id="ARBA00023014"/>
    </source>
</evidence>
<keyword evidence="1" id="KW-0004">4Fe-4S</keyword>
<dbReference type="GO" id="GO:0046872">
    <property type="term" value="F:metal ion binding"/>
    <property type="evidence" value="ECO:0007669"/>
    <property type="project" value="UniProtKB-KW"/>
</dbReference>
<keyword evidence="9" id="KW-1185">Reference proteome</keyword>
<keyword evidence="8" id="KW-0670">Pyruvate</keyword>
<keyword evidence="3 6" id="KW-0479">Metal-binding</keyword>
<keyword evidence="2 6" id="KW-0949">S-adenosyl-L-methionine</keyword>
<dbReference type="AlphaFoldDB" id="H9UCF5"/>
<dbReference type="SFLD" id="SFLDG01101">
    <property type="entry name" value="Uncharacterised_Radical_SAM_Su"/>
    <property type="match status" value="1"/>
</dbReference>
<evidence type="ECO:0000259" key="7">
    <source>
        <dbReference type="PROSITE" id="PS51918"/>
    </source>
</evidence>
<feature type="binding site" evidence="6">
    <location>
        <position position="103"/>
    </location>
    <ligand>
        <name>[4Fe-4S] cluster</name>
        <dbReference type="ChEBI" id="CHEBI:49883"/>
        <note>4Fe-4S-S-AdoMet</note>
    </ligand>
</feature>
<reference evidence="8" key="1">
    <citation type="submission" date="2012-03" db="EMBL/GenBank/DDBJ databases">
        <title>Complete sequence of Fervidobacterium pennivorans DSM 9078.</title>
        <authorList>
            <consortium name="US DOE Joint Genome Institute"/>
            <person name="Lucas S."/>
            <person name="Han J."/>
            <person name="Lapidus A."/>
            <person name="Cheng J.-F."/>
            <person name="Goodwin L."/>
            <person name="Pitluck S."/>
            <person name="Peters L."/>
            <person name="Ovchinnikova G."/>
            <person name="Lu M."/>
            <person name="Detter J.C."/>
            <person name="Han C."/>
            <person name="Tapia R."/>
            <person name="Land M."/>
            <person name="Hauser L."/>
            <person name="Kyrpides N."/>
            <person name="Ivanova N."/>
            <person name="Pagani I."/>
            <person name="Noll K.M."/>
            <person name="Woyke T."/>
        </authorList>
    </citation>
    <scope>NUCLEOTIDE SEQUENCE</scope>
    <source>
        <strain evidence="8">DSM 9078</strain>
    </source>
</reference>
<dbReference type="InterPro" id="IPR013785">
    <property type="entry name" value="Aldolase_TIM"/>
</dbReference>
<keyword evidence="4 6" id="KW-0408">Iron</keyword>
<dbReference type="Proteomes" id="UP000007384">
    <property type="component" value="Chromosome"/>
</dbReference>
<dbReference type="GO" id="GO:0016829">
    <property type="term" value="F:lyase activity"/>
    <property type="evidence" value="ECO:0007669"/>
    <property type="project" value="UniProtKB-KW"/>
</dbReference>
<dbReference type="InterPro" id="IPR027596">
    <property type="entry name" value="AmmeMemoSam_rS"/>
</dbReference>
<dbReference type="RefSeq" id="WP_014451638.1">
    <property type="nucleotide sequence ID" value="NC_017095.1"/>
</dbReference>
<protein>
    <submittedName>
        <fullName evidence="8">Pyruvate-formate lyase-activating enzyme</fullName>
    </submittedName>
</protein>
<feature type="domain" description="Radical SAM core" evidence="7">
    <location>
        <begin position="81"/>
        <end position="299"/>
    </location>
</feature>
<proteinExistence type="predicted"/>
<dbReference type="CDD" id="cd01335">
    <property type="entry name" value="Radical_SAM"/>
    <property type="match status" value="1"/>
</dbReference>
<dbReference type="PIRSF" id="PIRSF004869">
    <property type="entry name" value="PflX_prd"/>
    <property type="match status" value="1"/>
</dbReference>
<evidence type="ECO:0000256" key="3">
    <source>
        <dbReference type="ARBA" id="ARBA00022723"/>
    </source>
</evidence>
<dbReference type="SUPFAM" id="SSF102114">
    <property type="entry name" value="Radical SAM enzymes"/>
    <property type="match status" value="1"/>
</dbReference>
<dbReference type="InterPro" id="IPR006638">
    <property type="entry name" value="Elp3/MiaA/NifB-like_rSAM"/>
</dbReference>
<dbReference type="InterPro" id="IPR058240">
    <property type="entry name" value="rSAM_sf"/>
</dbReference>
<dbReference type="SFLD" id="SFLDG01067">
    <property type="entry name" value="SPASM/twitch_domain_containing"/>
    <property type="match status" value="1"/>
</dbReference>
<dbReference type="KEGG" id="fpe:Ferpe_1093"/>
<organism evidence="8 9">
    <name type="scientific">Fervidobacterium pennivorans (strain DSM 9078 / Ven5)</name>
    <dbReference type="NCBI Taxonomy" id="771875"/>
    <lineage>
        <taxon>Bacteria</taxon>
        <taxon>Thermotogati</taxon>
        <taxon>Thermotogota</taxon>
        <taxon>Thermotogae</taxon>
        <taxon>Thermotogales</taxon>
        <taxon>Fervidobacteriaceae</taxon>
        <taxon>Fervidobacterium</taxon>
    </lineage>
</organism>
<dbReference type="Pfam" id="PF04055">
    <property type="entry name" value="Radical_SAM"/>
    <property type="match status" value="1"/>
</dbReference>
<evidence type="ECO:0000256" key="4">
    <source>
        <dbReference type="ARBA" id="ARBA00023004"/>
    </source>
</evidence>
<sequence length="347" mass="40091">MSTHEYDSVPEFMKLKEAMFYEQLGNNMVKCDLCPHKCVIKENSFGVCRVRKNINGKLYSLNYGEVSSIALDPIEKKPLFHFYPGSLIISVGTWGCNFRCQFCQNWEISQQRPPYVKKITPEDLVDIATEYIHEGNIGIAYTYSEPIVWYEFVYETAKLAKAKNLKNVLVTNGYINDRPLEELIPFIDAMNIDLKGFNNDFYQKVCGGRYEYVLRTIEKAHNAGVHVEVTTLIVTGGNDNFDELEEEFKALAKISSDIPLHLSRYHPAYRYGEPPTRVEFLIEAYKLAKKYLNYVYLGNVWDERYESTYCPKCGSLVIIRRGYNVEIVNLDEEGRCKVCSNQILKKS</sequence>
<dbReference type="HOGENOM" id="CLU_044176_1_0_0"/>
<evidence type="ECO:0000313" key="9">
    <source>
        <dbReference type="Proteomes" id="UP000007384"/>
    </source>
</evidence>
<dbReference type="PROSITE" id="PS51918">
    <property type="entry name" value="RADICAL_SAM"/>
    <property type="match status" value="1"/>
</dbReference>
<dbReference type="GO" id="GO:0051539">
    <property type="term" value="F:4 iron, 4 sulfur cluster binding"/>
    <property type="evidence" value="ECO:0007669"/>
    <property type="project" value="UniProtKB-KW"/>
</dbReference>
<evidence type="ECO:0000313" key="8">
    <source>
        <dbReference type="EMBL" id="AFG35198.1"/>
    </source>
</evidence>
<evidence type="ECO:0000256" key="2">
    <source>
        <dbReference type="ARBA" id="ARBA00022691"/>
    </source>
</evidence>
<dbReference type="Gene3D" id="3.20.20.70">
    <property type="entry name" value="Aldolase class I"/>
    <property type="match status" value="1"/>
</dbReference>
<dbReference type="EMBL" id="CP003260">
    <property type="protein sequence ID" value="AFG35198.1"/>
    <property type="molecule type" value="Genomic_DNA"/>
</dbReference>
<evidence type="ECO:0000256" key="6">
    <source>
        <dbReference type="PIRSR" id="PIRSR004869-50"/>
    </source>
</evidence>